<protein>
    <recommendedName>
        <fullName evidence="6">Pyruvate formate-lyase</fullName>
    </recommendedName>
</protein>
<evidence type="ECO:0008006" key="6">
    <source>
        <dbReference type="Google" id="ProtNLM"/>
    </source>
</evidence>
<evidence type="ECO:0000259" key="3">
    <source>
        <dbReference type="PROSITE" id="PS51149"/>
    </source>
</evidence>
<dbReference type="GO" id="GO:0016829">
    <property type="term" value="F:lyase activity"/>
    <property type="evidence" value="ECO:0007669"/>
    <property type="project" value="UniProtKB-KW"/>
</dbReference>
<dbReference type="PANTHER" id="PTHR43641">
    <property type="entry name" value="FORMATE ACETYLTRANSFERASE 3-RELATED"/>
    <property type="match status" value="1"/>
</dbReference>
<keyword evidence="2" id="KW-0456">Lyase</keyword>
<dbReference type="PROSITE" id="PS51554">
    <property type="entry name" value="PFL"/>
    <property type="match status" value="1"/>
</dbReference>
<dbReference type="InterPro" id="IPR051215">
    <property type="entry name" value="GRE"/>
</dbReference>
<dbReference type="GO" id="GO:0005829">
    <property type="term" value="C:cytosol"/>
    <property type="evidence" value="ECO:0007669"/>
    <property type="project" value="TreeGrafter"/>
</dbReference>
<evidence type="ECO:0000256" key="2">
    <source>
        <dbReference type="ARBA" id="ARBA00023239"/>
    </source>
</evidence>
<proteinExistence type="predicted"/>
<dbReference type="EMBL" id="BARS01000991">
    <property type="protein sequence ID" value="GAF84779.1"/>
    <property type="molecule type" value="Genomic_DNA"/>
</dbReference>
<dbReference type="Gene3D" id="3.20.70.20">
    <property type="match status" value="1"/>
</dbReference>
<feature type="non-terminal residue" evidence="5">
    <location>
        <position position="1"/>
    </location>
</feature>
<dbReference type="Pfam" id="PF02901">
    <property type="entry name" value="PFL-like"/>
    <property type="match status" value="1"/>
</dbReference>
<sequence length="369" mass="40119">YNDEAVIPALLDTGIPLEDARDYTNDGCSEILVQGRTNPWAFEANVKLLKCVERVTARIEEFEAFGDLMVALKEEISLAVEMAVANANLLQAGVPRISPNPFISATVEGCIEKAIDITEGGAVYNSSAVCASGVADTADSLAALKKLVYEEGMVGRRELLEALESDFEGNERLRLMLLNRAPKFGNDVEYVDSLAAEIVEHTAKEVSKHRNPRGGRYNLGLFSYGNYISHGIVTGATPDGRKAGTGISPNFSPAPGRDTKGPFAVFKSTTRVDQQLTPNGTSLDLTLHPSALRGPQGAEKLMSLIRALVELGGMQVQFNIVDAAVLRAAQADPERHRNLTVRLWGFPAYFVRLPREFQDHLIARTDHGL</sequence>
<dbReference type="AlphaFoldDB" id="X0SUW0"/>
<evidence type="ECO:0000313" key="5">
    <source>
        <dbReference type="EMBL" id="GAF84779.1"/>
    </source>
</evidence>
<dbReference type="PANTHER" id="PTHR43641:SF2">
    <property type="entry name" value="DEHYDRATASE YBIW-RELATED"/>
    <property type="match status" value="1"/>
</dbReference>
<feature type="domain" description="PFL" evidence="4">
    <location>
        <begin position="1"/>
        <end position="242"/>
    </location>
</feature>
<dbReference type="PROSITE" id="PS51149">
    <property type="entry name" value="GLY_RADICAL_2"/>
    <property type="match status" value="1"/>
</dbReference>
<evidence type="ECO:0000256" key="1">
    <source>
        <dbReference type="ARBA" id="ARBA00022818"/>
    </source>
</evidence>
<accession>X0SUW0</accession>
<evidence type="ECO:0000259" key="4">
    <source>
        <dbReference type="PROSITE" id="PS51554"/>
    </source>
</evidence>
<feature type="domain" description="Glycine radical" evidence="3">
    <location>
        <begin position="249"/>
        <end position="369"/>
    </location>
</feature>
<dbReference type="Pfam" id="PF01228">
    <property type="entry name" value="Gly_radical"/>
    <property type="match status" value="1"/>
</dbReference>
<comment type="caution">
    <text evidence="5">The sequence shown here is derived from an EMBL/GenBank/DDBJ whole genome shotgun (WGS) entry which is preliminary data.</text>
</comment>
<dbReference type="SUPFAM" id="SSF51998">
    <property type="entry name" value="PFL-like glycyl radical enzymes"/>
    <property type="match status" value="1"/>
</dbReference>
<dbReference type="InterPro" id="IPR001150">
    <property type="entry name" value="Gly_radical"/>
</dbReference>
<dbReference type="InterPro" id="IPR004184">
    <property type="entry name" value="PFL_dom"/>
</dbReference>
<gene>
    <name evidence="5" type="ORF">S01H1_02122</name>
</gene>
<name>X0SUW0_9ZZZZ</name>
<organism evidence="5">
    <name type="scientific">marine sediment metagenome</name>
    <dbReference type="NCBI Taxonomy" id="412755"/>
    <lineage>
        <taxon>unclassified sequences</taxon>
        <taxon>metagenomes</taxon>
        <taxon>ecological metagenomes</taxon>
    </lineage>
</organism>
<reference evidence="5" key="1">
    <citation type="journal article" date="2014" name="Front. Microbiol.">
        <title>High frequency of phylogenetically diverse reductive dehalogenase-homologous genes in deep subseafloor sedimentary metagenomes.</title>
        <authorList>
            <person name="Kawai M."/>
            <person name="Futagami T."/>
            <person name="Toyoda A."/>
            <person name="Takaki Y."/>
            <person name="Nishi S."/>
            <person name="Hori S."/>
            <person name="Arai W."/>
            <person name="Tsubouchi T."/>
            <person name="Morono Y."/>
            <person name="Uchiyama I."/>
            <person name="Ito T."/>
            <person name="Fujiyama A."/>
            <person name="Inagaki F."/>
            <person name="Takami H."/>
        </authorList>
    </citation>
    <scope>NUCLEOTIDE SEQUENCE</scope>
    <source>
        <strain evidence="5">Expedition CK06-06</strain>
    </source>
</reference>
<keyword evidence="1" id="KW-0556">Organic radical</keyword>